<evidence type="ECO:0000313" key="1">
    <source>
        <dbReference type="EMBL" id="ABW32590.1"/>
    </source>
</evidence>
<name>A8ZNK4_ACAM1</name>
<dbReference type="GO" id="GO:0005737">
    <property type="term" value="C:cytoplasm"/>
    <property type="evidence" value="ECO:0007669"/>
    <property type="project" value="TreeGrafter"/>
</dbReference>
<dbReference type="PANTHER" id="PTHR19288">
    <property type="entry name" value="4-NITROPHENYLPHOSPHATASE-RELATED"/>
    <property type="match status" value="1"/>
</dbReference>
<dbReference type="InterPro" id="IPR023214">
    <property type="entry name" value="HAD_sf"/>
</dbReference>
<geneLocation type="plasmid" evidence="1 2">
    <name>pREB4</name>
</geneLocation>
<keyword evidence="1" id="KW-0378">Hydrolase</keyword>
<accession>A8ZNK4</accession>
<dbReference type="InterPro" id="IPR006357">
    <property type="entry name" value="HAD-SF_hydro_IIA"/>
</dbReference>
<dbReference type="InterPro" id="IPR036412">
    <property type="entry name" value="HAD-like_sf"/>
</dbReference>
<reference evidence="1 2" key="1">
    <citation type="journal article" date="2008" name="Proc. Natl. Acad. Sci. U.S.A.">
        <title>Niche adaptation and genome expansion in the chlorophyll d-producing cyanobacterium Acaryochloris marina.</title>
        <authorList>
            <person name="Swingley W.D."/>
            <person name="Chen M."/>
            <person name="Cheung P.C."/>
            <person name="Conrad A.L."/>
            <person name="Dejesa L.C."/>
            <person name="Hao J."/>
            <person name="Honchak B.M."/>
            <person name="Karbach L.E."/>
            <person name="Kurdoglu A."/>
            <person name="Lahiri S."/>
            <person name="Mastrian S.D."/>
            <person name="Miyashita H."/>
            <person name="Page L."/>
            <person name="Ramakrishna P."/>
            <person name="Satoh S."/>
            <person name="Sattley W.M."/>
            <person name="Shimada Y."/>
            <person name="Taylor H.L."/>
            <person name="Tomo T."/>
            <person name="Tsuchiya T."/>
            <person name="Wang Z.T."/>
            <person name="Raymond J."/>
            <person name="Mimuro M."/>
            <person name="Blankenship R.E."/>
            <person name="Touchman J.W."/>
        </authorList>
    </citation>
    <scope>NUCLEOTIDE SEQUENCE [LARGE SCALE GENOMIC DNA]</scope>
    <source>
        <strain evidence="2">MBIC 11017</strain>
        <plasmid evidence="2">Plasmid pREB4</plasmid>
    </source>
</reference>
<keyword evidence="2" id="KW-1185">Reference proteome</keyword>
<sequence length="263" mass="28973">MRVSGILFDLEGVLLKAKTHEVLIGAVELIDFCRLNQLPFGVISNNTVKRPETLITLLNERELSIEANQLLTPLQFLSSELLNIDTALVIGSPTLKTFIQEHDVEVDDTPNVNAVICGGGYSINNHNIDAAYSAIAHEKSRFLCLHKNRVFKDANGITRPDVGCIVTGLEYSTGRKAKTLGKPSPEYFTKATLDWDLSPEEILLISDDPISDLGGGKAMGFQTAFILTGKYSEEIINDLEQAPDHCWLNLVQAQSEISMMVKD</sequence>
<protein>
    <submittedName>
        <fullName evidence="1">HAD-superfamily subfamily IIA hydrolase like protein, putative</fullName>
    </submittedName>
</protein>
<proteinExistence type="predicted"/>
<gene>
    <name evidence="1" type="ordered locus">AM1_D0095</name>
</gene>
<dbReference type="HOGENOM" id="CLU_043473_1_2_3"/>
<dbReference type="RefSeq" id="WP_012167776.1">
    <property type="nucleotide sequence ID" value="NC_009929.1"/>
</dbReference>
<dbReference type="PANTHER" id="PTHR19288:SF46">
    <property type="entry name" value="HALOACID DEHALOGENASE-LIKE HYDROLASE DOMAIN-CONTAINING PROTEIN 2"/>
    <property type="match status" value="1"/>
</dbReference>
<dbReference type="Pfam" id="PF13242">
    <property type="entry name" value="Hydrolase_like"/>
    <property type="match status" value="1"/>
</dbReference>
<organism evidence="1 2">
    <name type="scientific">Acaryochloris marina (strain MBIC 11017)</name>
    <dbReference type="NCBI Taxonomy" id="329726"/>
    <lineage>
        <taxon>Bacteria</taxon>
        <taxon>Bacillati</taxon>
        <taxon>Cyanobacteriota</taxon>
        <taxon>Cyanophyceae</taxon>
        <taxon>Acaryochloridales</taxon>
        <taxon>Acaryochloridaceae</taxon>
        <taxon>Acaryochloris</taxon>
    </lineage>
</organism>
<dbReference type="Proteomes" id="UP000000268">
    <property type="component" value="Plasmid pREB4"/>
</dbReference>
<keyword evidence="1" id="KW-0614">Plasmid</keyword>
<dbReference type="KEGG" id="amr:AM1_D0095"/>
<dbReference type="SUPFAM" id="SSF56784">
    <property type="entry name" value="HAD-like"/>
    <property type="match status" value="1"/>
</dbReference>
<dbReference type="GO" id="GO:0016791">
    <property type="term" value="F:phosphatase activity"/>
    <property type="evidence" value="ECO:0007669"/>
    <property type="project" value="TreeGrafter"/>
</dbReference>
<dbReference type="AlphaFoldDB" id="A8ZNK4"/>
<evidence type="ECO:0000313" key="2">
    <source>
        <dbReference type="Proteomes" id="UP000000268"/>
    </source>
</evidence>
<dbReference type="Pfam" id="PF13344">
    <property type="entry name" value="Hydrolase_6"/>
    <property type="match status" value="1"/>
</dbReference>
<dbReference type="Gene3D" id="3.40.50.1000">
    <property type="entry name" value="HAD superfamily/HAD-like"/>
    <property type="match status" value="2"/>
</dbReference>
<dbReference type="OrthoDB" id="148966at2"/>
<dbReference type="EMBL" id="CP000841">
    <property type="protein sequence ID" value="ABW32590.1"/>
    <property type="molecule type" value="Genomic_DNA"/>
</dbReference>